<dbReference type="InterPro" id="IPR029752">
    <property type="entry name" value="D-isomer_DH_CS1"/>
</dbReference>
<keyword evidence="8" id="KW-1185">Reference proteome</keyword>
<keyword evidence="2 4" id="KW-0560">Oxidoreductase</keyword>
<protein>
    <recommendedName>
        <fullName evidence="9">Glyoxylate reductase</fullName>
    </recommendedName>
</protein>
<feature type="domain" description="D-isomer specific 2-hydroxyacid dehydrogenase catalytic" evidence="5">
    <location>
        <begin position="74"/>
        <end position="346"/>
    </location>
</feature>
<dbReference type="HOGENOM" id="CLU_019796_1_2_1"/>
<dbReference type="GO" id="GO:0016618">
    <property type="term" value="F:hydroxypyruvate reductase [NAD(P)H] activity"/>
    <property type="evidence" value="ECO:0007669"/>
    <property type="project" value="TreeGrafter"/>
</dbReference>
<evidence type="ECO:0000313" key="8">
    <source>
        <dbReference type="Proteomes" id="UP000009131"/>
    </source>
</evidence>
<dbReference type="Proteomes" id="UP000009131">
    <property type="component" value="Unassembled WGS sequence"/>
</dbReference>
<evidence type="ECO:0000313" key="7">
    <source>
        <dbReference type="EMBL" id="GAB00034.1"/>
    </source>
</evidence>
<dbReference type="GO" id="GO:0030267">
    <property type="term" value="F:glyoxylate reductase (NADPH) activity"/>
    <property type="evidence" value="ECO:0007669"/>
    <property type="project" value="TreeGrafter"/>
</dbReference>
<dbReference type="OrthoDB" id="9991913at2759"/>
<feature type="domain" description="D-isomer specific 2-hydroxyacid dehydrogenase NAD-binding" evidence="6">
    <location>
        <begin position="136"/>
        <end position="315"/>
    </location>
</feature>
<evidence type="ECO:0000259" key="6">
    <source>
        <dbReference type="Pfam" id="PF02826"/>
    </source>
</evidence>
<dbReference type="CDD" id="cd12168">
    <property type="entry name" value="Mand_dh_like"/>
    <property type="match status" value="1"/>
</dbReference>
<dbReference type="InterPro" id="IPR036291">
    <property type="entry name" value="NAD(P)-bd_dom_sf"/>
</dbReference>
<dbReference type="PANTHER" id="PTHR10996">
    <property type="entry name" value="2-HYDROXYACID DEHYDROGENASE-RELATED"/>
    <property type="match status" value="1"/>
</dbReference>
<dbReference type="FunCoup" id="G7EB23">
    <property type="interactions" value="263"/>
</dbReference>
<reference evidence="7 8" key="2">
    <citation type="journal article" date="2012" name="Open Biol.">
        <title>Characteristics of nucleosomes and linker DNA regions on the genome of the basidiomycete Mixia osmundae revealed by mono- and dinucleosome mapping.</title>
        <authorList>
            <person name="Nishida H."/>
            <person name="Kondo S."/>
            <person name="Matsumoto T."/>
            <person name="Suzuki Y."/>
            <person name="Yoshikawa H."/>
            <person name="Taylor T.D."/>
            <person name="Sugiyama J."/>
        </authorList>
    </citation>
    <scope>NUCLEOTIDE SEQUENCE [LARGE SCALE GENOMIC DNA]</scope>
    <source>
        <strain evidence="8">CBS 9802 / IAM 14324 / JCM 22182 / KY 12970</strain>
    </source>
</reference>
<dbReference type="GO" id="GO:0005829">
    <property type="term" value="C:cytosol"/>
    <property type="evidence" value="ECO:0007669"/>
    <property type="project" value="TreeGrafter"/>
</dbReference>
<evidence type="ECO:0000256" key="1">
    <source>
        <dbReference type="ARBA" id="ARBA00005854"/>
    </source>
</evidence>
<dbReference type="PANTHER" id="PTHR10996:SF257">
    <property type="entry name" value="GLYOXYLATE REDUCTASE 1"/>
    <property type="match status" value="1"/>
</dbReference>
<dbReference type="InterPro" id="IPR006140">
    <property type="entry name" value="D-isomer_DH_NAD-bd"/>
</dbReference>
<dbReference type="Gene3D" id="3.40.50.720">
    <property type="entry name" value="NAD(P)-binding Rossmann-like Domain"/>
    <property type="match status" value="2"/>
</dbReference>
<gene>
    <name evidence="7" type="primary">Mo06736</name>
    <name evidence="7" type="ORF">E5Q_06736</name>
</gene>
<dbReference type="SUPFAM" id="SSF52283">
    <property type="entry name" value="Formate/glycerate dehydrogenase catalytic domain-like"/>
    <property type="match status" value="1"/>
</dbReference>
<evidence type="ECO:0008006" key="9">
    <source>
        <dbReference type="Google" id="ProtNLM"/>
    </source>
</evidence>
<dbReference type="PROSITE" id="PS00065">
    <property type="entry name" value="D_2_HYDROXYACID_DH_1"/>
    <property type="match status" value="1"/>
</dbReference>
<keyword evidence="3" id="KW-0520">NAD</keyword>
<dbReference type="InterPro" id="IPR050223">
    <property type="entry name" value="D-isomer_2-hydroxyacid_DH"/>
</dbReference>
<organism evidence="7 8">
    <name type="scientific">Mixia osmundae (strain CBS 9802 / IAM 14324 / JCM 22182 / KY 12970)</name>
    <dbReference type="NCBI Taxonomy" id="764103"/>
    <lineage>
        <taxon>Eukaryota</taxon>
        <taxon>Fungi</taxon>
        <taxon>Dikarya</taxon>
        <taxon>Basidiomycota</taxon>
        <taxon>Pucciniomycotina</taxon>
        <taxon>Mixiomycetes</taxon>
        <taxon>Mixiales</taxon>
        <taxon>Mixiaceae</taxon>
        <taxon>Mixia</taxon>
    </lineage>
</organism>
<dbReference type="STRING" id="764103.G7EB23"/>
<dbReference type="InParanoid" id="G7EB23"/>
<sequence length="355" mass="38635">MQTAAANAEWASSMARPAILLAGKIHLANDVLDDLRKEHDILDLVEPDRQSFLKACADGKRYAHVVALYHTFGITRTVGNFDTELIESLPASVKYICHNGAGYDMITAIDACTARGIQVSNTPIAVDDATATTAIFLLISALRHFSEGEASARQGNWAKGFKPGRDPEGKTLGILGMGGIGKATARRAAAFDMEICYHNRNRIPDADLRRDLPGIKVTYCATVEELCKTSDVVSVHIPLNDQTRGSFGRKEFSWMKEGSALINTARGAVIDEEALLEALQNGQLASAGLDVFPAEPTINPSLLANPRVTVLPHLGTATTDTMRKMEIRVLDNIKHAFKTGEVIDHVSEQKDWRKS</sequence>
<comment type="similarity">
    <text evidence="1 4">Belongs to the D-isomer specific 2-hydroxyacid dehydrogenase family.</text>
</comment>
<accession>G7EB23</accession>
<dbReference type="Pfam" id="PF02826">
    <property type="entry name" value="2-Hacid_dh_C"/>
    <property type="match status" value="1"/>
</dbReference>
<evidence type="ECO:0000256" key="4">
    <source>
        <dbReference type="RuleBase" id="RU003719"/>
    </source>
</evidence>
<dbReference type="Pfam" id="PF00389">
    <property type="entry name" value="2-Hacid_dh"/>
    <property type="match status" value="1"/>
</dbReference>
<dbReference type="InterPro" id="IPR006139">
    <property type="entry name" value="D-isomer_2_OHA_DH_cat_dom"/>
</dbReference>
<name>G7EB23_MIXOS</name>
<reference evidence="7 8" key="1">
    <citation type="journal article" date="2011" name="J. Gen. Appl. Microbiol.">
        <title>Draft genome sequencing of the enigmatic basidiomycete Mixia osmundae.</title>
        <authorList>
            <person name="Nishida H."/>
            <person name="Nagatsuka Y."/>
            <person name="Sugiyama J."/>
        </authorList>
    </citation>
    <scope>NUCLEOTIDE SEQUENCE [LARGE SCALE GENOMIC DNA]</scope>
    <source>
        <strain evidence="8">CBS 9802 / IAM 14324 / JCM 22182 / KY 12970</strain>
    </source>
</reference>
<evidence type="ECO:0000259" key="5">
    <source>
        <dbReference type="Pfam" id="PF00389"/>
    </source>
</evidence>
<dbReference type="EMBL" id="BABT02000252">
    <property type="protein sequence ID" value="GAB00034.1"/>
    <property type="molecule type" value="Genomic_DNA"/>
</dbReference>
<dbReference type="SUPFAM" id="SSF51735">
    <property type="entry name" value="NAD(P)-binding Rossmann-fold domains"/>
    <property type="match status" value="1"/>
</dbReference>
<dbReference type="eggNOG" id="KOG0069">
    <property type="taxonomic scope" value="Eukaryota"/>
</dbReference>
<dbReference type="FunFam" id="3.40.50.720:FF:000203">
    <property type="entry name" value="D-3-phosphoglycerate dehydrogenase (SerA)"/>
    <property type="match status" value="1"/>
</dbReference>
<evidence type="ECO:0000256" key="3">
    <source>
        <dbReference type="ARBA" id="ARBA00023027"/>
    </source>
</evidence>
<evidence type="ECO:0000256" key="2">
    <source>
        <dbReference type="ARBA" id="ARBA00023002"/>
    </source>
</evidence>
<dbReference type="AlphaFoldDB" id="G7EB23"/>
<comment type="caution">
    <text evidence="7">The sequence shown here is derived from an EMBL/GenBank/DDBJ whole genome shotgun (WGS) entry which is preliminary data.</text>
</comment>
<dbReference type="GO" id="GO:0051287">
    <property type="term" value="F:NAD binding"/>
    <property type="evidence" value="ECO:0007669"/>
    <property type="project" value="InterPro"/>
</dbReference>
<proteinExistence type="inferred from homology"/>